<keyword evidence="2" id="KW-0812">Transmembrane</keyword>
<protein>
    <submittedName>
        <fullName evidence="3">Uncharacterized protein</fullName>
    </submittedName>
</protein>
<evidence type="ECO:0000256" key="1">
    <source>
        <dbReference type="SAM" id="MobiDB-lite"/>
    </source>
</evidence>
<dbReference type="AlphaFoldDB" id="A0A182QJW8"/>
<keyword evidence="2" id="KW-0472">Membrane</keyword>
<evidence type="ECO:0000313" key="4">
    <source>
        <dbReference type="Proteomes" id="UP000075886"/>
    </source>
</evidence>
<dbReference type="Proteomes" id="UP000075886">
    <property type="component" value="Unassembled WGS sequence"/>
</dbReference>
<dbReference type="VEuPathDB" id="VectorBase:AFAF011753"/>
<name>A0A182QJW8_9DIPT</name>
<evidence type="ECO:0000256" key="2">
    <source>
        <dbReference type="SAM" id="Phobius"/>
    </source>
</evidence>
<evidence type="ECO:0000313" key="3">
    <source>
        <dbReference type="EnsemblMetazoa" id="AFAF011753-PA"/>
    </source>
</evidence>
<accession>A0A182QJW8</accession>
<feature type="transmembrane region" description="Helical" evidence="2">
    <location>
        <begin position="65"/>
        <end position="82"/>
    </location>
</feature>
<dbReference type="EMBL" id="AXCN02000838">
    <property type="status" value="NOT_ANNOTATED_CDS"/>
    <property type="molecule type" value="Genomic_DNA"/>
</dbReference>
<proteinExistence type="predicted"/>
<sequence length="135" mass="14853">MDGGQKNNSSDEIRASERGSERPDRFLPFAPRTGKWQEEVEEVKLIPKRLQGGPSGRLNGRAKESGFSVVVVVVVVVAIAVTPKRIFSPVFLLIRQVHPQAEASLLVCEKQQRIGNLPGSYGKIISSRAKRPGKH</sequence>
<feature type="region of interest" description="Disordered" evidence="1">
    <location>
        <begin position="1"/>
        <end position="33"/>
    </location>
</feature>
<organism evidence="3 4">
    <name type="scientific">Anopheles farauti</name>
    <dbReference type="NCBI Taxonomy" id="69004"/>
    <lineage>
        <taxon>Eukaryota</taxon>
        <taxon>Metazoa</taxon>
        <taxon>Ecdysozoa</taxon>
        <taxon>Arthropoda</taxon>
        <taxon>Hexapoda</taxon>
        <taxon>Insecta</taxon>
        <taxon>Pterygota</taxon>
        <taxon>Neoptera</taxon>
        <taxon>Endopterygota</taxon>
        <taxon>Diptera</taxon>
        <taxon>Nematocera</taxon>
        <taxon>Culicoidea</taxon>
        <taxon>Culicidae</taxon>
        <taxon>Anophelinae</taxon>
        <taxon>Anopheles</taxon>
    </lineage>
</organism>
<keyword evidence="4" id="KW-1185">Reference proteome</keyword>
<reference evidence="4" key="1">
    <citation type="submission" date="2014-01" db="EMBL/GenBank/DDBJ databases">
        <title>The Genome Sequence of Anopheles farauti FAR1 (V2).</title>
        <authorList>
            <consortium name="The Broad Institute Genomics Platform"/>
            <person name="Neafsey D.E."/>
            <person name="Besansky N."/>
            <person name="Howell P."/>
            <person name="Walton C."/>
            <person name="Young S.K."/>
            <person name="Zeng Q."/>
            <person name="Gargeya S."/>
            <person name="Fitzgerald M."/>
            <person name="Haas B."/>
            <person name="Abouelleil A."/>
            <person name="Allen A.W."/>
            <person name="Alvarado L."/>
            <person name="Arachchi H.M."/>
            <person name="Berlin A.M."/>
            <person name="Chapman S.B."/>
            <person name="Gainer-Dewar J."/>
            <person name="Goldberg J."/>
            <person name="Griggs A."/>
            <person name="Gujja S."/>
            <person name="Hansen M."/>
            <person name="Howarth C."/>
            <person name="Imamovic A."/>
            <person name="Ireland A."/>
            <person name="Larimer J."/>
            <person name="McCowan C."/>
            <person name="Murphy C."/>
            <person name="Pearson M."/>
            <person name="Poon T.W."/>
            <person name="Priest M."/>
            <person name="Roberts A."/>
            <person name="Saif S."/>
            <person name="Shea T."/>
            <person name="Sisk P."/>
            <person name="Sykes S."/>
            <person name="Wortman J."/>
            <person name="Nusbaum C."/>
            <person name="Birren B."/>
        </authorList>
    </citation>
    <scope>NUCLEOTIDE SEQUENCE [LARGE SCALE GENOMIC DNA]</scope>
    <source>
        <strain evidence="4">FAR1</strain>
    </source>
</reference>
<keyword evidence="2" id="KW-1133">Transmembrane helix</keyword>
<dbReference type="EnsemblMetazoa" id="AFAF011753-RA">
    <property type="protein sequence ID" value="AFAF011753-PA"/>
    <property type="gene ID" value="AFAF011753"/>
</dbReference>
<feature type="compositionally biased region" description="Basic and acidic residues" evidence="1">
    <location>
        <begin position="9"/>
        <end position="25"/>
    </location>
</feature>
<reference evidence="3" key="2">
    <citation type="submission" date="2020-05" db="UniProtKB">
        <authorList>
            <consortium name="EnsemblMetazoa"/>
        </authorList>
    </citation>
    <scope>IDENTIFICATION</scope>
    <source>
        <strain evidence="3">FAR1</strain>
    </source>
</reference>